<dbReference type="AlphaFoldDB" id="A0A1E7EK65"/>
<dbReference type="KEGG" id="fcy:FRACYDRAFT_255524"/>
<dbReference type="InParanoid" id="A0A1E7EK65"/>
<gene>
    <name evidence="1" type="ORF">FRACYDRAFT_255524</name>
</gene>
<evidence type="ECO:0000313" key="2">
    <source>
        <dbReference type="Proteomes" id="UP000095751"/>
    </source>
</evidence>
<sequence length="179" mass="20580">MSSSSYNKLEPKEYLASLQAILPIPIKRIYQPYRSWLQLTAISDNSNNTNITTAPTIRFPEIRFIGNDNSNTNQYGKNKNKNPWCCRGEEPTIKVDGEYISFSEFENVFKIFKKYKGDFSWTGVTIVSFDMVAPKHNNSTNNEENFFLGGPLNVTLKWKLLDGDIEKEVVIETTYGRLM</sequence>
<dbReference type="EMBL" id="KV784418">
    <property type="protein sequence ID" value="OEU06264.1"/>
    <property type="molecule type" value="Genomic_DNA"/>
</dbReference>
<dbReference type="Proteomes" id="UP000095751">
    <property type="component" value="Unassembled WGS sequence"/>
</dbReference>
<name>A0A1E7EK65_9STRA</name>
<reference evidence="1 2" key="1">
    <citation type="submission" date="2016-09" db="EMBL/GenBank/DDBJ databases">
        <title>Extensive genetic diversity and differential bi-allelic expression allows diatom success in the polar Southern Ocean.</title>
        <authorList>
            <consortium name="DOE Joint Genome Institute"/>
            <person name="Mock T."/>
            <person name="Otillar R.P."/>
            <person name="Strauss J."/>
            <person name="Dupont C."/>
            <person name="Frickenhaus S."/>
            <person name="Maumus F."/>
            <person name="Mcmullan M."/>
            <person name="Sanges R."/>
            <person name="Schmutz J."/>
            <person name="Toseland A."/>
            <person name="Valas R."/>
            <person name="Veluchamy A."/>
            <person name="Ward B.J."/>
            <person name="Allen A."/>
            <person name="Barry K."/>
            <person name="Falciatore A."/>
            <person name="Ferrante M."/>
            <person name="Fortunato A.E."/>
            <person name="Gloeckner G."/>
            <person name="Gruber A."/>
            <person name="Hipkin R."/>
            <person name="Janech M."/>
            <person name="Kroth P."/>
            <person name="Leese F."/>
            <person name="Lindquist E."/>
            <person name="Lyon B.R."/>
            <person name="Martin J."/>
            <person name="Mayer C."/>
            <person name="Parker M."/>
            <person name="Quesneville H."/>
            <person name="Raymond J."/>
            <person name="Uhlig C."/>
            <person name="Valentin K.U."/>
            <person name="Worden A.Z."/>
            <person name="Armbrust E.V."/>
            <person name="Bowler C."/>
            <person name="Green B."/>
            <person name="Moulton V."/>
            <person name="Van Oosterhout C."/>
            <person name="Grigoriev I."/>
        </authorList>
    </citation>
    <scope>NUCLEOTIDE SEQUENCE [LARGE SCALE GENOMIC DNA]</scope>
    <source>
        <strain evidence="1 2">CCMP1102</strain>
    </source>
</reference>
<keyword evidence="2" id="KW-1185">Reference proteome</keyword>
<accession>A0A1E7EK65</accession>
<proteinExistence type="predicted"/>
<evidence type="ECO:0000313" key="1">
    <source>
        <dbReference type="EMBL" id="OEU06264.1"/>
    </source>
</evidence>
<organism evidence="1 2">
    <name type="scientific">Fragilariopsis cylindrus CCMP1102</name>
    <dbReference type="NCBI Taxonomy" id="635003"/>
    <lineage>
        <taxon>Eukaryota</taxon>
        <taxon>Sar</taxon>
        <taxon>Stramenopiles</taxon>
        <taxon>Ochrophyta</taxon>
        <taxon>Bacillariophyta</taxon>
        <taxon>Bacillariophyceae</taxon>
        <taxon>Bacillariophycidae</taxon>
        <taxon>Bacillariales</taxon>
        <taxon>Bacillariaceae</taxon>
        <taxon>Fragilariopsis</taxon>
    </lineage>
</organism>
<protein>
    <submittedName>
        <fullName evidence="1">Uncharacterized protein</fullName>
    </submittedName>
</protein>